<dbReference type="GeneID" id="93704222"/>
<dbReference type="KEGG" id="beo:BEH_25325"/>
<dbReference type="AlphaFoldDB" id="A0A1X7GP34"/>
<proteinExistence type="predicted"/>
<name>A0A1X7GP34_9BACI</name>
<evidence type="ECO:0000313" key="1">
    <source>
        <dbReference type="EMBL" id="AWG44684.1"/>
    </source>
</evidence>
<organism evidence="1 2">
    <name type="scientific">Priestia filamentosa</name>
    <dbReference type="NCBI Taxonomy" id="1402861"/>
    <lineage>
        <taxon>Bacteria</taxon>
        <taxon>Bacillati</taxon>
        <taxon>Bacillota</taxon>
        <taxon>Bacilli</taxon>
        <taxon>Bacillales</taxon>
        <taxon>Bacillaceae</taxon>
        <taxon>Priestia</taxon>
    </lineage>
</organism>
<dbReference type="Proteomes" id="UP000036202">
    <property type="component" value="Plasmid pbeh3"/>
</dbReference>
<accession>A0A1X7GP34</accession>
<gene>
    <name evidence="1" type="ORF">BEH_25325</name>
</gene>
<dbReference type="EMBL" id="CP015325">
    <property type="protein sequence ID" value="AWG44684.1"/>
    <property type="molecule type" value="Genomic_DNA"/>
</dbReference>
<dbReference type="RefSeq" id="WP_046218279.1">
    <property type="nucleotide sequence ID" value="NZ_CP015325.1"/>
</dbReference>
<accession>A0A2S1LZZ3</accession>
<dbReference type="OrthoDB" id="2356617at2"/>
<keyword evidence="1" id="KW-0614">Plasmid</keyword>
<evidence type="ECO:0000313" key="2">
    <source>
        <dbReference type="Proteomes" id="UP000036202"/>
    </source>
</evidence>
<keyword evidence="2" id="KW-1185">Reference proteome</keyword>
<reference evidence="1 2" key="1">
    <citation type="journal article" date="2015" name="PLoS ONE">
        <title>Genome Sequence of Bacillus endophyticus and Analysis of Its Companion Mechanism in the Ketogulonigenium vulgare-Bacillus Strain Consortium.</title>
        <authorList>
            <person name="Jia N."/>
            <person name="Du J."/>
            <person name="Ding M.Z."/>
            <person name="Gao F."/>
            <person name="Yuan Y.J."/>
        </authorList>
    </citation>
    <scope>NUCLEOTIDE SEQUENCE [LARGE SCALE GENOMIC DNA]</scope>
    <source>
        <strain evidence="1 2">Hbe603</strain>
        <plasmid evidence="2">pbeh3</plasmid>
    </source>
</reference>
<geneLocation type="plasmid" evidence="2">
    <name>pbeh3</name>
</geneLocation>
<sequence length="70" mass="7911">MTRYLGLHETLETLELIAFKTVCLTKAATMSKLLPDGDLKTILSDDLESGSQDLEQLQTFITKRKETHND</sequence>
<protein>
    <submittedName>
        <fullName evidence="1">Uncharacterized protein</fullName>
    </submittedName>
</protein>